<evidence type="ECO:0000313" key="5">
    <source>
        <dbReference type="EMBL" id="ACO68363.1"/>
    </source>
</evidence>
<dbReference type="GO" id="GO:0004066">
    <property type="term" value="F:asparagine synthase (glutamine-hydrolyzing) activity"/>
    <property type="evidence" value="ECO:0007669"/>
    <property type="project" value="InterPro"/>
</dbReference>
<reference evidence="5 6" key="1">
    <citation type="journal article" date="2009" name="Science">
        <title>Green evolution and dynamic adaptations revealed by genomes of the marine picoeukaryotes Micromonas.</title>
        <authorList>
            <person name="Worden A.Z."/>
            <person name="Lee J.H."/>
            <person name="Mock T."/>
            <person name="Rouze P."/>
            <person name="Simmons M.P."/>
            <person name="Aerts A.L."/>
            <person name="Allen A.E."/>
            <person name="Cuvelier M.L."/>
            <person name="Derelle E."/>
            <person name="Everett M.V."/>
            <person name="Foulon E."/>
            <person name="Grimwood J."/>
            <person name="Gundlach H."/>
            <person name="Henrissat B."/>
            <person name="Napoli C."/>
            <person name="McDonald S.M."/>
            <person name="Parker M.S."/>
            <person name="Rombauts S."/>
            <person name="Salamov A."/>
            <person name="Von Dassow P."/>
            <person name="Badger J.H."/>
            <person name="Coutinho P.M."/>
            <person name="Demir E."/>
            <person name="Dubchak I."/>
            <person name="Gentemann C."/>
            <person name="Eikrem W."/>
            <person name="Gready J.E."/>
            <person name="John U."/>
            <person name="Lanier W."/>
            <person name="Lindquist E.A."/>
            <person name="Lucas S."/>
            <person name="Mayer K.F."/>
            <person name="Moreau H."/>
            <person name="Not F."/>
            <person name="Otillar R."/>
            <person name="Panaud O."/>
            <person name="Pangilinan J."/>
            <person name="Paulsen I."/>
            <person name="Piegu B."/>
            <person name="Poliakov A."/>
            <person name="Robbens S."/>
            <person name="Schmutz J."/>
            <person name="Toulza E."/>
            <person name="Wyss T."/>
            <person name="Zelensky A."/>
            <person name="Zhou K."/>
            <person name="Armbrust E.V."/>
            <person name="Bhattacharya D."/>
            <person name="Goodenough U.W."/>
            <person name="Van de Peer Y."/>
            <person name="Grigoriev I.V."/>
        </authorList>
    </citation>
    <scope>NUCLEOTIDE SEQUENCE [LARGE SCALE GENOMIC DNA]</scope>
    <source>
        <strain evidence="6">RCC299 / NOUM17</strain>
    </source>
</reference>
<dbReference type="InParanoid" id="C1FDB6"/>
<evidence type="ECO:0000259" key="4">
    <source>
        <dbReference type="PROSITE" id="PS51278"/>
    </source>
</evidence>
<evidence type="ECO:0000256" key="1">
    <source>
        <dbReference type="ARBA" id="ARBA00022598"/>
    </source>
</evidence>
<keyword evidence="6" id="KW-1185">Reference proteome</keyword>
<name>C1FDB6_MICCC</name>
<dbReference type="OMA" id="HHEYLFT"/>
<dbReference type="Pfam" id="PF00733">
    <property type="entry name" value="Asn_synthase"/>
    <property type="match status" value="1"/>
</dbReference>
<dbReference type="STRING" id="296587.C1FDB6"/>
<protein>
    <submittedName>
        <fullName evidence="5">B-type asparagine synthetase chloroplast</fullName>
    </submittedName>
</protein>
<dbReference type="GO" id="GO:0005829">
    <property type="term" value="C:cytosol"/>
    <property type="evidence" value="ECO:0007669"/>
    <property type="project" value="TreeGrafter"/>
</dbReference>
<gene>
    <name evidence="5" type="primary">ASNB</name>
    <name evidence="5" type="ORF">MICPUN_113949</name>
</gene>
<feature type="domain" description="Glutamine amidotransferase type-2" evidence="4">
    <location>
        <begin position="81"/>
        <end position="265"/>
    </location>
</feature>
<dbReference type="GO" id="GO:0006529">
    <property type="term" value="P:asparagine biosynthetic process"/>
    <property type="evidence" value="ECO:0007669"/>
    <property type="project" value="InterPro"/>
</dbReference>
<dbReference type="InterPro" id="IPR014729">
    <property type="entry name" value="Rossmann-like_a/b/a_fold"/>
</dbReference>
<dbReference type="InterPro" id="IPR017932">
    <property type="entry name" value="GATase_2_dom"/>
</dbReference>
<sequence length="620" mass="69894">MSVVNSTSPSWTPCPRRDWRLRSNKTQTKFRPLGVARSEIYGSSIQLEGCRGYISNLPLVLTQAAQGYMGRRGFRFNPEMCSILACYDPNGAFADNRETLMRDLSARMRSRGPDGSGYYGNEKFGLAHERLAIMDPEGGKQPIVYEDAKYSVCANGEIYNFRQLQEKYELGTAKTGSDSEVLLQLFKLIGPEFVKELNGIFGFVCVGDDGENILAARDHCGIKPLYIGYGKGGSIWFASELKAICDQCETIEEFPAGYYWTPVSGFVKYYRPEWDSDDYVGRKDTSHVREVLTQAVREQMMSDVPIGLLLSGGLDSAVISTIIKPMLEETKQQFITFTVGQEGSPDITAARMMSEHLGTDHHEYLFTSEEACSIIPDVVYHLETYEPELIRSAIPNYFLARLASKYVKVVLTGEGSDELFAGYLYFRDAPNSTAIHKELRRIFHHLHNVNCQRADRMTMAHGLEARVPFLDPNVIDAVMQVDPELKRIEGENKPEKHALRALFDGEIPDPVLWRTKAMQCEGVGLNWVDDLQAFCAAHVTDEEFDKATTLYKINPPQSKEEMYYRKIFESHYQNMDKFVHVWDGGCRAGGAAWQNQAYTRFGLKDVAQLAKGIEGVRGAE</sequence>
<dbReference type="OrthoDB" id="409189at2759"/>
<dbReference type="EMBL" id="CP001574">
    <property type="protein sequence ID" value="ACO68363.1"/>
    <property type="molecule type" value="Genomic_DNA"/>
</dbReference>
<dbReference type="PANTHER" id="PTHR11772">
    <property type="entry name" value="ASPARAGINE SYNTHETASE"/>
    <property type="match status" value="1"/>
</dbReference>
<dbReference type="Proteomes" id="UP000002009">
    <property type="component" value="Chromosome 1"/>
</dbReference>
<dbReference type="eggNOG" id="KOG0571">
    <property type="taxonomic scope" value="Eukaryota"/>
</dbReference>
<dbReference type="CDD" id="cd01991">
    <property type="entry name" value="Asn_synthase_B_C"/>
    <property type="match status" value="1"/>
</dbReference>
<keyword evidence="1" id="KW-0436">Ligase</keyword>
<dbReference type="CDD" id="cd00712">
    <property type="entry name" value="AsnB"/>
    <property type="match status" value="1"/>
</dbReference>
<dbReference type="KEGG" id="mis:MICPUN_113949"/>
<evidence type="ECO:0000256" key="2">
    <source>
        <dbReference type="ARBA" id="ARBA00022741"/>
    </source>
</evidence>
<dbReference type="Gene3D" id="3.60.20.10">
    <property type="entry name" value="Glutamine Phosphoribosylpyrophosphate, subunit 1, domain 1"/>
    <property type="match status" value="1"/>
</dbReference>
<dbReference type="PANTHER" id="PTHR11772:SF2">
    <property type="entry name" value="ASPARAGINE SYNTHETASE [GLUTAMINE-HYDROLYZING]"/>
    <property type="match status" value="1"/>
</dbReference>
<dbReference type="NCBIfam" id="NF006949">
    <property type="entry name" value="PRK09431.1"/>
    <property type="match status" value="1"/>
</dbReference>
<accession>C1FDB6</accession>
<proteinExistence type="predicted"/>
<dbReference type="InterPro" id="IPR001962">
    <property type="entry name" value="Asn_synthase"/>
</dbReference>
<evidence type="ECO:0000256" key="3">
    <source>
        <dbReference type="ARBA" id="ARBA00022840"/>
    </source>
</evidence>
<dbReference type="InterPro" id="IPR050795">
    <property type="entry name" value="Asn_Synthetase"/>
</dbReference>
<keyword evidence="3" id="KW-0067">ATP-binding</keyword>
<dbReference type="InterPro" id="IPR033738">
    <property type="entry name" value="AsnB_N"/>
</dbReference>
<dbReference type="SUPFAM" id="SSF52402">
    <property type="entry name" value="Adenine nucleotide alpha hydrolases-like"/>
    <property type="match status" value="1"/>
</dbReference>
<dbReference type="Gene3D" id="3.40.50.620">
    <property type="entry name" value="HUPs"/>
    <property type="match status" value="1"/>
</dbReference>
<dbReference type="RefSeq" id="XP_002507105.1">
    <property type="nucleotide sequence ID" value="XM_002507059.1"/>
</dbReference>
<dbReference type="GO" id="GO:0005524">
    <property type="term" value="F:ATP binding"/>
    <property type="evidence" value="ECO:0007669"/>
    <property type="project" value="UniProtKB-KW"/>
</dbReference>
<evidence type="ECO:0000313" key="6">
    <source>
        <dbReference type="Proteomes" id="UP000002009"/>
    </source>
</evidence>
<dbReference type="PROSITE" id="PS51278">
    <property type="entry name" value="GATASE_TYPE_2"/>
    <property type="match status" value="1"/>
</dbReference>
<dbReference type="InterPro" id="IPR029055">
    <property type="entry name" value="Ntn_hydrolases_N"/>
</dbReference>
<dbReference type="Pfam" id="PF13537">
    <property type="entry name" value="GATase_7"/>
    <property type="match status" value="1"/>
</dbReference>
<organism evidence="5 6">
    <name type="scientific">Micromonas commoda (strain RCC299 / NOUM17 / CCMP2709)</name>
    <name type="common">Picoplanktonic green alga</name>
    <dbReference type="NCBI Taxonomy" id="296587"/>
    <lineage>
        <taxon>Eukaryota</taxon>
        <taxon>Viridiplantae</taxon>
        <taxon>Chlorophyta</taxon>
        <taxon>Mamiellophyceae</taxon>
        <taxon>Mamiellales</taxon>
        <taxon>Mamiellaceae</taxon>
        <taxon>Micromonas</taxon>
    </lineage>
</organism>
<dbReference type="GeneID" id="8250422"/>
<dbReference type="SUPFAM" id="SSF56235">
    <property type="entry name" value="N-terminal nucleophile aminohydrolases (Ntn hydrolases)"/>
    <property type="match status" value="1"/>
</dbReference>
<keyword evidence="2" id="KW-0547">Nucleotide-binding</keyword>
<dbReference type="AlphaFoldDB" id="C1FDB6"/>